<dbReference type="GO" id="GO:0005525">
    <property type="term" value="F:GTP binding"/>
    <property type="evidence" value="ECO:0007669"/>
    <property type="project" value="InterPro"/>
</dbReference>
<dbReference type="Gene3D" id="3.40.50.300">
    <property type="entry name" value="P-loop containing nucleotide triphosphate hydrolases"/>
    <property type="match status" value="1"/>
</dbReference>
<proteinExistence type="predicted"/>
<evidence type="ECO:0008006" key="4">
    <source>
        <dbReference type="Google" id="ProtNLM"/>
    </source>
</evidence>
<dbReference type="EMBL" id="GL832957">
    <property type="protein sequence ID" value="EGD78729.1"/>
    <property type="molecule type" value="Genomic_DNA"/>
</dbReference>
<dbReference type="AlphaFoldDB" id="F2TYQ5"/>
<name>F2TYQ5_SALR5</name>
<keyword evidence="3" id="KW-1185">Reference proteome</keyword>
<dbReference type="RefSeq" id="XP_004997686.1">
    <property type="nucleotide sequence ID" value="XM_004997629.1"/>
</dbReference>
<feature type="region of interest" description="Disordered" evidence="1">
    <location>
        <begin position="103"/>
        <end position="130"/>
    </location>
</feature>
<reference evidence="2" key="1">
    <citation type="submission" date="2009-08" db="EMBL/GenBank/DDBJ databases">
        <title>Annotation of Salpingoeca rosetta.</title>
        <authorList>
            <consortium name="The Broad Institute Genome Sequencing Platform"/>
            <person name="Russ C."/>
            <person name="Cuomo C."/>
            <person name="Burger G."/>
            <person name="Gray M.W."/>
            <person name="Holland P.W.H."/>
            <person name="King N."/>
            <person name="Lang F.B.F."/>
            <person name="Roger A.J."/>
            <person name="Ruiz-Trillo I."/>
            <person name="Young S.K."/>
            <person name="Zeng Q."/>
            <person name="Gargeya S."/>
            <person name="Alvarado L."/>
            <person name="Berlin A."/>
            <person name="Chapman S.B."/>
            <person name="Chen Z."/>
            <person name="Freedman E."/>
            <person name="Gellesch M."/>
            <person name="Goldberg J."/>
            <person name="Griggs A."/>
            <person name="Gujja S."/>
            <person name="Heilman E."/>
            <person name="Heiman D."/>
            <person name="Howarth C."/>
            <person name="Mehta T."/>
            <person name="Neiman D."/>
            <person name="Pearson M."/>
            <person name="Roberts A."/>
            <person name="Saif S."/>
            <person name="Shea T."/>
            <person name="Shenoy N."/>
            <person name="Sisk P."/>
            <person name="Stolte C."/>
            <person name="Sykes S."/>
            <person name="White J."/>
            <person name="Yandava C."/>
            <person name="Haas B."/>
            <person name="Nusbaum C."/>
            <person name="Birren B."/>
        </authorList>
    </citation>
    <scope>NUCLEOTIDE SEQUENCE [LARGE SCALE GENOMIC DNA]</scope>
    <source>
        <strain evidence="2">ATCC 50818</strain>
    </source>
</reference>
<dbReference type="InterPro" id="IPR007743">
    <property type="entry name" value="Immunity-related_GTPase-like"/>
</dbReference>
<protein>
    <recommendedName>
        <fullName evidence="4">IRG-type G domain-containing protein</fullName>
    </recommendedName>
</protein>
<sequence>MLEWVMSTGSSCFGFGVSDGTDADDTHGDSPYYLHDSDQAQERGGTPPPRTGSKKSDNPLVSILEKAFPNAKFSRLRHIAVVGAPCSGKTTLLHVLRAGVEKLNGDSEPAGRSHHHRDRGRDGARDQPAPFRAGHRVYWDMPALGMTEQTAQEYFSAVGLHSVDLIVFAIGTTETKATHDAIEEAHLQQVPSIVVQTHMDTIAAKERVAWRRSGKALGAFNVEDASRQYIEYVKQTYRLDEFQFQLFGVNGIANVEEEHPLQRHLFQRQQLAEWVDKRTQLHLKQGWFSTLWFWKGVESKRFV</sequence>
<dbReference type="GeneID" id="16078283"/>
<accession>F2TYQ5</accession>
<dbReference type="InParanoid" id="F2TYQ5"/>
<dbReference type="GO" id="GO:0016020">
    <property type="term" value="C:membrane"/>
    <property type="evidence" value="ECO:0007669"/>
    <property type="project" value="InterPro"/>
</dbReference>
<evidence type="ECO:0000313" key="3">
    <source>
        <dbReference type="Proteomes" id="UP000007799"/>
    </source>
</evidence>
<dbReference type="InterPro" id="IPR027417">
    <property type="entry name" value="P-loop_NTPase"/>
</dbReference>
<organism evidence="3">
    <name type="scientific">Salpingoeca rosetta (strain ATCC 50818 / BSB-021)</name>
    <dbReference type="NCBI Taxonomy" id="946362"/>
    <lineage>
        <taxon>Eukaryota</taxon>
        <taxon>Choanoflagellata</taxon>
        <taxon>Craspedida</taxon>
        <taxon>Salpingoecidae</taxon>
        <taxon>Salpingoeca</taxon>
    </lineage>
</organism>
<evidence type="ECO:0000313" key="2">
    <source>
        <dbReference type="EMBL" id="EGD78729.1"/>
    </source>
</evidence>
<dbReference type="Pfam" id="PF05049">
    <property type="entry name" value="IIGP"/>
    <property type="match status" value="1"/>
</dbReference>
<dbReference type="KEGG" id="sre:PTSG_01709"/>
<dbReference type="SUPFAM" id="SSF52540">
    <property type="entry name" value="P-loop containing nucleoside triphosphate hydrolases"/>
    <property type="match status" value="1"/>
</dbReference>
<gene>
    <name evidence="2" type="ORF">PTSG_01709</name>
</gene>
<dbReference type="Proteomes" id="UP000007799">
    <property type="component" value="Unassembled WGS sequence"/>
</dbReference>
<evidence type="ECO:0000256" key="1">
    <source>
        <dbReference type="SAM" id="MobiDB-lite"/>
    </source>
</evidence>
<feature type="region of interest" description="Disordered" evidence="1">
    <location>
        <begin position="24"/>
        <end position="60"/>
    </location>
</feature>